<keyword evidence="1" id="KW-0472">Membrane</keyword>
<gene>
    <name evidence="3" type="ORF">HanXRQr2_Chr15g0690421</name>
</gene>
<evidence type="ECO:0000256" key="1">
    <source>
        <dbReference type="SAM" id="Phobius"/>
    </source>
</evidence>
<accession>A0A9K3E128</accession>
<protein>
    <recommendedName>
        <fullName evidence="2">Nodulin homeobox N-terminal domain-containing protein</fullName>
    </recommendedName>
</protein>
<name>A0A9K3E128_HELAN</name>
<keyword evidence="1" id="KW-0812">Transmembrane</keyword>
<dbReference type="InterPro" id="IPR057287">
    <property type="entry name" value="Ndx_N"/>
</dbReference>
<comment type="caution">
    <text evidence="3">The sequence shown here is derived from an EMBL/GenBank/DDBJ whole genome shotgun (WGS) entry which is preliminary data.</text>
</comment>
<evidence type="ECO:0000313" key="3">
    <source>
        <dbReference type="EMBL" id="KAF5764297.1"/>
    </source>
</evidence>
<organism evidence="3 4">
    <name type="scientific">Helianthus annuus</name>
    <name type="common">Common sunflower</name>
    <dbReference type="NCBI Taxonomy" id="4232"/>
    <lineage>
        <taxon>Eukaryota</taxon>
        <taxon>Viridiplantae</taxon>
        <taxon>Streptophyta</taxon>
        <taxon>Embryophyta</taxon>
        <taxon>Tracheophyta</taxon>
        <taxon>Spermatophyta</taxon>
        <taxon>Magnoliopsida</taxon>
        <taxon>eudicotyledons</taxon>
        <taxon>Gunneridae</taxon>
        <taxon>Pentapetalae</taxon>
        <taxon>asterids</taxon>
        <taxon>campanulids</taxon>
        <taxon>Asterales</taxon>
        <taxon>Asteraceae</taxon>
        <taxon>Asteroideae</taxon>
        <taxon>Heliantheae alliance</taxon>
        <taxon>Heliantheae</taxon>
        <taxon>Helianthus</taxon>
    </lineage>
</organism>
<dbReference type="Gramene" id="mRNA:HanXRQr2_Chr15g0690421">
    <property type="protein sequence ID" value="mRNA:HanXRQr2_Chr15g0690421"/>
    <property type="gene ID" value="HanXRQr2_Chr15g0690421"/>
</dbReference>
<sequence length="97" mass="10586">MCKSLLGCGYSRRSSTSISKLGISFLLPSLRLSVVLFSAMISVFPELCGGGAILQLVQNTLKLPEHDDPLLASVVDRLKSKVLSIVSPIMCRHYLHK</sequence>
<reference evidence="3" key="2">
    <citation type="submission" date="2020-06" db="EMBL/GenBank/DDBJ databases">
        <title>Helianthus annuus Genome sequencing and assembly Release 2.</title>
        <authorList>
            <person name="Gouzy J."/>
            <person name="Langlade N."/>
            <person name="Munos S."/>
        </authorList>
    </citation>
    <scope>NUCLEOTIDE SEQUENCE</scope>
    <source>
        <tissue evidence="3">Leaves</tissue>
    </source>
</reference>
<dbReference type="Proteomes" id="UP000215914">
    <property type="component" value="Unassembled WGS sequence"/>
</dbReference>
<dbReference type="Pfam" id="PF25246">
    <property type="entry name" value="Nodulin_N"/>
    <property type="match status" value="1"/>
</dbReference>
<feature type="domain" description="Nodulin homeobox N-terminal" evidence="2">
    <location>
        <begin position="43"/>
        <end position="88"/>
    </location>
</feature>
<dbReference type="AlphaFoldDB" id="A0A9K3E128"/>
<feature type="transmembrane region" description="Helical" evidence="1">
    <location>
        <begin position="21"/>
        <end position="44"/>
    </location>
</feature>
<dbReference type="EMBL" id="MNCJ02000330">
    <property type="protein sequence ID" value="KAF5764297.1"/>
    <property type="molecule type" value="Genomic_DNA"/>
</dbReference>
<evidence type="ECO:0000259" key="2">
    <source>
        <dbReference type="Pfam" id="PF25246"/>
    </source>
</evidence>
<keyword evidence="4" id="KW-1185">Reference proteome</keyword>
<keyword evidence="1" id="KW-1133">Transmembrane helix</keyword>
<proteinExistence type="predicted"/>
<reference evidence="3" key="1">
    <citation type="journal article" date="2017" name="Nature">
        <title>The sunflower genome provides insights into oil metabolism, flowering and Asterid evolution.</title>
        <authorList>
            <person name="Badouin H."/>
            <person name="Gouzy J."/>
            <person name="Grassa C.J."/>
            <person name="Murat F."/>
            <person name="Staton S.E."/>
            <person name="Cottret L."/>
            <person name="Lelandais-Briere C."/>
            <person name="Owens G.L."/>
            <person name="Carrere S."/>
            <person name="Mayjonade B."/>
            <person name="Legrand L."/>
            <person name="Gill N."/>
            <person name="Kane N.C."/>
            <person name="Bowers J.E."/>
            <person name="Hubner S."/>
            <person name="Bellec A."/>
            <person name="Berard A."/>
            <person name="Berges H."/>
            <person name="Blanchet N."/>
            <person name="Boniface M.C."/>
            <person name="Brunel D."/>
            <person name="Catrice O."/>
            <person name="Chaidir N."/>
            <person name="Claudel C."/>
            <person name="Donnadieu C."/>
            <person name="Faraut T."/>
            <person name="Fievet G."/>
            <person name="Helmstetter N."/>
            <person name="King M."/>
            <person name="Knapp S.J."/>
            <person name="Lai Z."/>
            <person name="Le Paslier M.C."/>
            <person name="Lippi Y."/>
            <person name="Lorenzon L."/>
            <person name="Mandel J.R."/>
            <person name="Marage G."/>
            <person name="Marchand G."/>
            <person name="Marquand E."/>
            <person name="Bret-Mestries E."/>
            <person name="Morien E."/>
            <person name="Nambeesan S."/>
            <person name="Nguyen T."/>
            <person name="Pegot-Espagnet P."/>
            <person name="Pouilly N."/>
            <person name="Raftis F."/>
            <person name="Sallet E."/>
            <person name="Schiex T."/>
            <person name="Thomas J."/>
            <person name="Vandecasteele C."/>
            <person name="Vares D."/>
            <person name="Vear F."/>
            <person name="Vautrin S."/>
            <person name="Crespi M."/>
            <person name="Mangin B."/>
            <person name="Burke J.M."/>
            <person name="Salse J."/>
            <person name="Munos S."/>
            <person name="Vincourt P."/>
            <person name="Rieseberg L.H."/>
            <person name="Langlade N.B."/>
        </authorList>
    </citation>
    <scope>NUCLEOTIDE SEQUENCE</scope>
    <source>
        <tissue evidence="3">Leaves</tissue>
    </source>
</reference>
<evidence type="ECO:0000313" key="4">
    <source>
        <dbReference type="Proteomes" id="UP000215914"/>
    </source>
</evidence>